<proteinExistence type="predicted"/>
<organism evidence="4 5">
    <name type="scientific">Erwinia sorbitola</name>
    <dbReference type="NCBI Taxonomy" id="2681984"/>
    <lineage>
        <taxon>Bacteria</taxon>
        <taxon>Pseudomonadati</taxon>
        <taxon>Pseudomonadota</taxon>
        <taxon>Gammaproteobacteria</taxon>
        <taxon>Enterobacterales</taxon>
        <taxon>Erwiniaceae</taxon>
        <taxon>Erwinia</taxon>
    </lineage>
</organism>
<dbReference type="InterPro" id="IPR038670">
    <property type="entry name" value="HslJ-like_sf"/>
</dbReference>
<keyword evidence="1" id="KW-0732">Signal</keyword>
<evidence type="ECO:0000313" key="5">
    <source>
        <dbReference type="Proteomes" id="UP000424752"/>
    </source>
</evidence>
<dbReference type="PROSITE" id="PS51257">
    <property type="entry name" value="PROKAR_LIPOPROTEIN"/>
    <property type="match status" value="1"/>
</dbReference>
<dbReference type="Proteomes" id="UP000424752">
    <property type="component" value="Chromosome"/>
</dbReference>
<accession>A0A6I6F096</accession>
<dbReference type="PANTHER" id="PTHR35535">
    <property type="entry name" value="HEAT SHOCK PROTEIN HSLJ"/>
    <property type="match status" value="1"/>
</dbReference>
<dbReference type="Pfam" id="PF03724">
    <property type="entry name" value="META"/>
    <property type="match status" value="1"/>
</dbReference>
<evidence type="ECO:0000259" key="2">
    <source>
        <dbReference type="Pfam" id="PF03724"/>
    </source>
</evidence>
<feature type="domain" description="DUF306" evidence="2">
    <location>
        <begin position="32"/>
        <end position="133"/>
    </location>
</feature>
<accession>A0A6L6GKN7</accession>
<evidence type="ECO:0000313" key="3">
    <source>
        <dbReference type="EMBL" id="MTD26165.1"/>
    </source>
</evidence>
<sequence>MKKTMLLLLGAMALTGCSNASQTGNQPDAGKLANRLFALTSVDGQAVTPREGMKPGISFGENLKVSGVMCNRFFGQGKLEQGRLFVPQLASTRMMCSDAQLNQWEQTLSAVLVQGAEVKLTEQTLTLTGSGHTLVYQAH</sequence>
<feature type="signal peptide" evidence="1">
    <location>
        <begin position="1"/>
        <end position="20"/>
    </location>
</feature>
<dbReference type="EMBL" id="WLZX01000001">
    <property type="protein sequence ID" value="MTD26165.1"/>
    <property type="molecule type" value="Genomic_DNA"/>
</dbReference>
<dbReference type="Gene3D" id="2.40.128.270">
    <property type="match status" value="1"/>
</dbReference>
<reference evidence="3 6" key="1">
    <citation type="submission" date="2019-11" db="EMBL/GenBank/DDBJ databases">
        <title>Erwinia sp. nov., isolated from feces of birds in Tibet plateau of China.</title>
        <authorList>
            <person name="Ge Y."/>
        </authorList>
    </citation>
    <scope>NUCLEOTIDE SEQUENCE [LARGE SCALE GENOMIC DNA]</scope>
    <source>
        <strain evidence="3 6">J316</strain>
    </source>
</reference>
<dbReference type="Proteomes" id="UP000480164">
    <property type="component" value="Unassembled WGS sequence"/>
</dbReference>
<evidence type="ECO:0000313" key="4">
    <source>
        <dbReference type="EMBL" id="QGU87300.1"/>
    </source>
</evidence>
<dbReference type="RefSeq" id="WP_154751440.1">
    <property type="nucleotide sequence ID" value="NZ_CP046509.1"/>
</dbReference>
<evidence type="ECO:0000313" key="6">
    <source>
        <dbReference type="Proteomes" id="UP000480164"/>
    </source>
</evidence>
<dbReference type="AlphaFoldDB" id="A0A6I6F096"/>
<evidence type="ECO:0000256" key="1">
    <source>
        <dbReference type="SAM" id="SignalP"/>
    </source>
</evidence>
<name>A0A6I6F096_9GAMM</name>
<protein>
    <submittedName>
        <fullName evidence="4">META domain-containing protein</fullName>
    </submittedName>
</protein>
<gene>
    <name evidence="3" type="ORF">GK011_04295</name>
    <name evidence="4" type="ORF">GN242_08780</name>
</gene>
<dbReference type="KEGG" id="erwi:GN242_08780"/>
<dbReference type="PANTHER" id="PTHR35535:SF1">
    <property type="entry name" value="HEAT SHOCK PROTEIN HSLJ"/>
    <property type="match status" value="1"/>
</dbReference>
<feature type="chain" id="PRO_5044633580" evidence="1">
    <location>
        <begin position="21"/>
        <end position="139"/>
    </location>
</feature>
<keyword evidence="6" id="KW-1185">Reference proteome</keyword>
<dbReference type="InterPro" id="IPR053147">
    <property type="entry name" value="Hsp_HslJ-like"/>
</dbReference>
<dbReference type="InterPro" id="IPR005184">
    <property type="entry name" value="DUF306_Meta_HslJ"/>
</dbReference>
<dbReference type="EMBL" id="CP046509">
    <property type="protein sequence ID" value="QGU87300.1"/>
    <property type="molecule type" value="Genomic_DNA"/>
</dbReference>
<reference evidence="4 5" key="2">
    <citation type="submission" date="2019-12" db="EMBL/GenBank/DDBJ databases">
        <title>Erwinia sp. nov., isolated from droppings of birds in the Qinghai-Tiebt plateau of China.</title>
        <authorList>
            <person name="Ge Y."/>
        </authorList>
    </citation>
    <scope>NUCLEOTIDE SEQUENCE [LARGE SCALE GENOMIC DNA]</scope>
    <source>
        <strain evidence="4 5">J780</strain>
    </source>
</reference>